<dbReference type="STRING" id="946362.F2UDR1"/>
<dbReference type="RefSeq" id="XP_004992406.1">
    <property type="nucleotide sequence ID" value="XM_004992349.1"/>
</dbReference>
<organism evidence="6">
    <name type="scientific">Salpingoeca rosetta (strain ATCC 50818 / BSB-021)</name>
    <dbReference type="NCBI Taxonomy" id="946362"/>
    <lineage>
        <taxon>Eukaryota</taxon>
        <taxon>Choanoflagellata</taxon>
        <taxon>Craspedida</taxon>
        <taxon>Salpingoecidae</taxon>
        <taxon>Salpingoeca</taxon>
    </lineage>
</organism>
<dbReference type="OrthoDB" id="272289at2759"/>
<dbReference type="EMBL" id="GL832970">
    <property type="protein sequence ID" value="EGD74761.1"/>
    <property type="molecule type" value="Genomic_DNA"/>
</dbReference>
<dbReference type="InterPro" id="IPR023296">
    <property type="entry name" value="Glyco_hydro_beta-prop_sf"/>
</dbReference>
<gene>
    <name evidence="5" type="ORF">PTSG_06998</name>
</gene>
<keyword evidence="3 4" id="KW-0326">Glycosidase</keyword>
<comment type="similarity">
    <text evidence="1 4">Belongs to the glycosyl hydrolase 43 family.</text>
</comment>
<evidence type="ECO:0000256" key="3">
    <source>
        <dbReference type="ARBA" id="ARBA00023295"/>
    </source>
</evidence>
<accession>F2UDR1</accession>
<evidence type="ECO:0000313" key="6">
    <source>
        <dbReference type="Proteomes" id="UP000007799"/>
    </source>
</evidence>
<evidence type="ECO:0000256" key="2">
    <source>
        <dbReference type="ARBA" id="ARBA00022801"/>
    </source>
</evidence>
<dbReference type="PANTHER" id="PTHR42812">
    <property type="entry name" value="BETA-XYLOSIDASE"/>
    <property type="match status" value="1"/>
</dbReference>
<dbReference type="GeneID" id="16072968"/>
<dbReference type="GO" id="GO:0005975">
    <property type="term" value="P:carbohydrate metabolic process"/>
    <property type="evidence" value="ECO:0007669"/>
    <property type="project" value="InterPro"/>
</dbReference>
<reference evidence="5" key="1">
    <citation type="submission" date="2009-08" db="EMBL/GenBank/DDBJ databases">
        <title>Annotation of Salpingoeca rosetta.</title>
        <authorList>
            <consortium name="The Broad Institute Genome Sequencing Platform"/>
            <person name="Russ C."/>
            <person name="Cuomo C."/>
            <person name="Burger G."/>
            <person name="Gray M.W."/>
            <person name="Holland P.W.H."/>
            <person name="King N."/>
            <person name="Lang F.B.F."/>
            <person name="Roger A.J."/>
            <person name="Ruiz-Trillo I."/>
            <person name="Young S.K."/>
            <person name="Zeng Q."/>
            <person name="Gargeya S."/>
            <person name="Alvarado L."/>
            <person name="Berlin A."/>
            <person name="Chapman S.B."/>
            <person name="Chen Z."/>
            <person name="Freedman E."/>
            <person name="Gellesch M."/>
            <person name="Goldberg J."/>
            <person name="Griggs A."/>
            <person name="Gujja S."/>
            <person name="Heilman E."/>
            <person name="Heiman D."/>
            <person name="Howarth C."/>
            <person name="Mehta T."/>
            <person name="Neiman D."/>
            <person name="Pearson M."/>
            <person name="Roberts A."/>
            <person name="Saif S."/>
            <person name="Shea T."/>
            <person name="Shenoy N."/>
            <person name="Sisk P."/>
            <person name="Stolte C."/>
            <person name="Sykes S."/>
            <person name="White J."/>
            <person name="Yandava C."/>
            <person name="Haas B."/>
            <person name="Nusbaum C."/>
            <person name="Birren B."/>
        </authorList>
    </citation>
    <scope>NUCLEOTIDE SEQUENCE [LARGE SCALE GENOMIC DNA]</scope>
    <source>
        <strain evidence="5">ATCC 50818</strain>
    </source>
</reference>
<evidence type="ECO:0000313" key="5">
    <source>
        <dbReference type="EMBL" id="EGD74761.1"/>
    </source>
</evidence>
<proteinExistence type="inferred from homology"/>
<dbReference type="InParanoid" id="F2UDR1"/>
<dbReference type="InterPro" id="IPR051795">
    <property type="entry name" value="Glycosyl_Hydrlase_43"/>
</dbReference>
<dbReference type="PANTHER" id="PTHR42812:SF5">
    <property type="entry name" value="ENDO-ARABINASE"/>
    <property type="match status" value="1"/>
</dbReference>
<dbReference type="GO" id="GO:0004553">
    <property type="term" value="F:hydrolase activity, hydrolyzing O-glycosyl compounds"/>
    <property type="evidence" value="ECO:0007669"/>
    <property type="project" value="InterPro"/>
</dbReference>
<evidence type="ECO:0000256" key="4">
    <source>
        <dbReference type="RuleBase" id="RU361187"/>
    </source>
</evidence>
<dbReference type="InterPro" id="IPR006710">
    <property type="entry name" value="Glyco_hydro_43"/>
</dbReference>
<dbReference type="Pfam" id="PF04616">
    <property type="entry name" value="Glyco_hydro_43"/>
    <property type="match status" value="2"/>
</dbReference>
<protein>
    <submittedName>
        <fullName evidence="5">Uncharacterized protein</fullName>
    </submittedName>
</protein>
<dbReference type="Gene3D" id="2.115.10.20">
    <property type="entry name" value="Glycosyl hydrolase domain, family 43"/>
    <property type="match status" value="2"/>
</dbReference>
<sequence length="262" mass="28537">MVGVQRRGQHNVNVQGTYTNPVIDSNHPGPGVLIQDGVVYAVTTSGDAPDAFPIMTSTDMVNWKLSGHVFPANAAGRPTWALCDWKREGNGAIPPVPTPIFVQRVINNGTTLAAEPHVAITNDQPWEGPLVEGPWIVKQGGMYYMFFSANGFTSPKYAIGVARSPNITGPYEKYASNPILHRDADASNPAGFTGPGHCSVVQTPHAKQWYVVYHAWHNGRIGGSNPRIMAVDELAFDQGDHWPHLTHNRTTPSFTPQPLPQM</sequence>
<dbReference type="Proteomes" id="UP000007799">
    <property type="component" value="Unassembled WGS sequence"/>
</dbReference>
<evidence type="ECO:0000256" key="1">
    <source>
        <dbReference type="ARBA" id="ARBA00009865"/>
    </source>
</evidence>
<name>F2UDR1_SALR5</name>
<dbReference type="SUPFAM" id="SSF75005">
    <property type="entry name" value="Arabinanase/levansucrase/invertase"/>
    <property type="match status" value="1"/>
</dbReference>
<dbReference type="AlphaFoldDB" id="F2UDR1"/>
<keyword evidence="2 4" id="KW-0378">Hydrolase</keyword>
<dbReference type="KEGG" id="sre:PTSG_06998"/>
<keyword evidence="6" id="KW-1185">Reference proteome</keyword>